<dbReference type="Proteomes" id="UP000612055">
    <property type="component" value="Unassembled WGS sequence"/>
</dbReference>
<feature type="region of interest" description="Disordered" evidence="9">
    <location>
        <begin position="154"/>
        <end position="314"/>
    </location>
</feature>
<evidence type="ECO:0000313" key="13">
    <source>
        <dbReference type="Proteomes" id="UP000612055"/>
    </source>
</evidence>
<feature type="compositionally biased region" description="Pro residues" evidence="9">
    <location>
        <begin position="437"/>
        <end position="472"/>
    </location>
</feature>
<comment type="subcellular location">
    <subcellularLocation>
        <location evidence="2">Cytoplasm</location>
    </subcellularLocation>
    <subcellularLocation>
        <location evidence="1">Endosome membrane</location>
        <topology evidence="1">Peripheral membrane protein</topology>
    </subcellularLocation>
</comment>
<dbReference type="InterPro" id="IPR041212">
    <property type="entry name" value="Vta1_C"/>
</dbReference>
<keyword evidence="6" id="KW-0967">Endosome</keyword>
<reference evidence="12" key="1">
    <citation type="journal article" date="2020" name="bioRxiv">
        <title>Comparative genomics of Chlamydomonas.</title>
        <authorList>
            <person name="Craig R.J."/>
            <person name="Hasan A.R."/>
            <person name="Ness R.W."/>
            <person name="Keightley P.D."/>
        </authorList>
    </citation>
    <scope>NUCLEOTIDE SEQUENCE</scope>
    <source>
        <strain evidence="12">CCAP 11/70</strain>
    </source>
</reference>
<feature type="compositionally biased region" description="Gly residues" evidence="9">
    <location>
        <begin position="229"/>
        <end position="239"/>
    </location>
</feature>
<evidence type="ECO:0000256" key="7">
    <source>
        <dbReference type="ARBA" id="ARBA00022927"/>
    </source>
</evidence>
<feature type="domain" description="Vta1/callose synthase N-terminal" evidence="10">
    <location>
        <begin position="14"/>
        <end position="155"/>
    </location>
</feature>
<feature type="compositionally biased region" description="Pro residues" evidence="9">
    <location>
        <begin position="283"/>
        <end position="294"/>
    </location>
</feature>
<sequence length="604" mass="61318">MAAAPDLEEQKKLILPFMQRAQEIQQADPRVAYFCRMYAVEQAMQLTHRAKEVNALLAATLSQLEKDKAKLDPPPGVDPAADRIHCLGFALRVFDNADRVDRAGKATERTSKAFYAASVFIEILNQFDGGVDQELFEKQRYCAWRAADIRKALREGRQPTPPPSNVKTAPGGPSGGGGVDDLPPASGNSDWAYGPSAPAGSSTAAAGSSAGSRAAPGPGSGDFSISAGSGSGSGYGSIGGASTAPPPPPPPAGSDGFPDLPSVPSFGGPSFSGGSYLGLGPSAPQPPHPPPPPAAAFGGAGGGGGSGAGPRFHPGSRLLVRLEASQETQTGTVGQVLTRPDGGFSYKVALRNRLVDVHEEEAVPALAEGDPVLLRGRRPGAGALGGGPAPPLAGTVVLINDASWPPSYLVKTSEGAEVAAEASELASPLPASAPSAPSAPLPPPPAARPYSQPSPPRAPPPPAVPPPPPPPAHGAAGAPGYPSVGSGHFGMGMGAPPPQQPPAPPAAPSGYGWGAQLAAQPTPPPQQQPQQQPMPTFTVPPGNKPSLQVITDAQKQAKYAVSALSFEDTVTAVKHLTEAIRLLTQPQAAQQAQHGQHGQPGGRR</sequence>
<dbReference type="GO" id="GO:0015031">
    <property type="term" value="P:protein transport"/>
    <property type="evidence" value="ECO:0007669"/>
    <property type="project" value="UniProtKB-KW"/>
</dbReference>
<dbReference type="EMBL" id="JAEHOE010000025">
    <property type="protein sequence ID" value="KAG2495255.1"/>
    <property type="molecule type" value="Genomic_DNA"/>
</dbReference>
<protein>
    <submittedName>
        <fullName evidence="12">Uncharacterized protein</fullName>
    </submittedName>
</protein>
<evidence type="ECO:0000256" key="1">
    <source>
        <dbReference type="ARBA" id="ARBA00004481"/>
    </source>
</evidence>
<evidence type="ECO:0000256" key="8">
    <source>
        <dbReference type="ARBA" id="ARBA00023136"/>
    </source>
</evidence>
<dbReference type="GO" id="GO:0005771">
    <property type="term" value="C:multivesicular body"/>
    <property type="evidence" value="ECO:0007669"/>
    <property type="project" value="TreeGrafter"/>
</dbReference>
<dbReference type="InterPro" id="IPR039431">
    <property type="entry name" value="Vta1/CALS_N"/>
</dbReference>
<keyword evidence="13" id="KW-1185">Reference proteome</keyword>
<keyword evidence="7" id="KW-0653">Protein transport</keyword>
<evidence type="ECO:0000256" key="5">
    <source>
        <dbReference type="ARBA" id="ARBA00022490"/>
    </source>
</evidence>
<keyword evidence="8" id="KW-0472">Membrane</keyword>
<name>A0A835Y3D8_9CHLO</name>
<dbReference type="AlphaFoldDB" id="A0A835Y3D8"/>
<evidence type="ECO:0000256" key="9">
    <source>
        <dbReference type="SAM" id="MobiDB-lite"/>
    </source>
</evidence>
<keyword evidence="4" id="KW-0813">Transport</keyword>
<evidence type="ECO:0000256" key="3">
    <source>
        <dbReference type="ARBA" id="ARBA00007895"/>
    </source>
</evidence>
<feature type="compositionally biased region" description="Low complexity" evidence="9">
    <location>
        <begin position="194"/>
        <end position="228"/>
    </location>
</feature>
<dbReference type="Pfam" id="PF18097">
    <property type="entry name" value="Vta1_C"/>
    <property type="match status" value="1"/>
</dbReference>
<keyword evidence="5" id="KW-0963">Cytoplasm</keyword>
<dbReference type="Pfam" id="PF04652">
    <property type="entry name" value="Vta1"/>
    <property type="match status" value="1"/>
</dbReference>
<evidence type="ECO:0000313" key="12">
    <source>
        <dbReference type="EMBL" id="KAG2495255.1"/>
    </source>
</evidence>
<feature type="compositionally biased region" description="Low complexity" evidence="9">
    <location>
        <begin position="585"/>
        <end position="597"/>
    </location>
</feature>
<dbReference type="PANTHER" id="PTHR46009">
    <property type="entry name" value="VACUOLAR PROTEIN SORTING-ASSOCIATED PROTEIN VTA1 HOMOLOG"/>
    <property type="match status" value="1"/>
</dbReference>
<gene>
    <name evidence="12" type="ORF">HYH03_006528</name>
</gene>
<feature type="region of interest" description="Disordered" evidence="9">
    <location>
        <begin position="585"/>
        <end position="604"/>
    </location>
</feature>
<comment type="caution">
    <text evidence="12">The sequence shown here is derived from an EMBL/GenBank/DDBJ whole genome shotgun (WGS) entry which is preliminary data.</text>
</comment>
<feature type="compositionally biased region" description="Pro residues" evidence="9">
    <location>
        <begin position="495"/>
        <end position="507"/>
    </location>
</feature>
<evidence type="ECO:0000259" key="11">
    <source>
        <dbReference type="Pfam" id="PF18097"/>
    </source>
</evidence>
<evidence type="ECO:0000256" key="2">
    <source>
        <dbReference type="ARBA" id="ARBA00004496"/>
    </source>
</evidence>
<feature type="compositionally biased region" description="Low complexity" evidence="9">
    <location>
        <begin position="473"/>
        <end position="483"/>
    </location>
</feature>
<evidence type="ECO:0000256" key="6">
    <source>
        <dbReference type="ARBA" id="ARBA00022753"/>
    </source>
</evidence>
<accession>A0A835Y3D8</accession>
<evidence type="ECO:0000256" key="4">
    <source>
        <dbReference type="ARBA" id="ARBA00022448"/>
    </source>
</evidence>
<feature type="compositionally biased region" description="Low complexity" evidence="9">
    <location>
        <begin position="260"/>
        <end position="282"/>
    </location>
</feature>
<feature type="compositionally biased region" description="Gly residues" evidence="9">
    <location>
        <begin position="298"/>
        <end position="308"/>
    </location>
</feature>
<proteinExistence type="inferred from homology"/>
<comment type="similarity">
    <text evidence="3">Belongs to the VTA1 family.</text>
</comment>
<evidence type="ECO:0000259" key="10">
    <source>
        <dbReference type="Pfam" id="PF04652"/>
    </source>
</evidence>
<feature type="compositionally biased region" description="Low complexity" evidence="9">
    <location>
        <begin position="528"/>
        <end position="541"/>
    </location>
</feature>
<dbReference type="InterPro" id="IPR044538">
    <property type="entry name" value="Vta1-like"/>
</dbReference>
<dbReference type="InterPro" id="IPR023175">
    <property type="entry name" value="Vta1/CALS_N_sf"/>
</dbReference>
<dbReference type="OrthoDB" id="391137at2759"/>
<dbReference type="Gene3D" id="1.25.40.270">
    <property type="entry name" value="Vacuolar protein sorting-associated protein vta1"/>
    <property type="match status" value="1"/>
</dbReference>
<dbReference type="Gene3D" id="1.20.5.420">
    <property type="entry name" value="Immunoglobulin FC, subunit C"/>
    <property type="match status" value="1"/>
</dbReference>
<feature type="domain" description="Vta1 C-terminal" evidence="11">
    <location>
        <begin position="549"/>
        <end position="584"/>
    </location>
</feature>
<feature type="region of interest" description="Disordered" evidence="9">
    <location>
        <begin position="421"/>
        <end position="547"/>
    </location>
</feature>
<feature type="compositionally biased region" description="Low complexity" evidence="9">
    <location>
        <begin position="421"/>
        <end position="436"/>
    </location>
</feature>
<dbReference type="GO" id="GO:0010008">
    <property type="term" value="C:endosome membrane"/>
    <property type="evidence" value="ECO:0007669"/>
    <property type="project" value="UniProtKB-SubCell"/>
</dbReference>
<dbReference type="PANTHER" id="PTHR46009:SF1">
    <property type="entry name" value="VACUOLAR PROTEIN SORTING-ASSOCIATED PROTEIN VTA1 HOMOLOG"/>
    <property type="match status" value="1"/>
</dbReference>
<organism evidence="12 13">
    <name type="scientific">Edaphochlamys debaryana</name>
    <dbReference type="NCBI Taxonomy" id="47281"/>
    <lineage>
        <taxon>Eukaryota</taxon>
        <taxon>Viridiplantae</taxon>
        <taxon>Chlorophyta</taxon>
        <taxon>core chlorophytes</taxon>
        <taxon>Chlorophyceae</taxon>
        <taxon>CS clade</taxon>
        <taxon>Chlamydomonadales</taxon>
        <taxon>Chlamydomonadales incertae sedis</taxon>
        <taxon>Edaphochlamys</taxon>
    </lineage>
</organism>
<dbReference type="GO" id="GO:0032511">
    <property type="term" value="P:late endosome to vacuole transport via multivesicular body sorting pathway"/>
    <property type="evidence" value="ECO:0007669"/>
    <property type="project" value="InterPro"/>
</dbReference>